<feature type="transmembrane region" description="Helical" evidence="6">
    <location>
        <begin position="159"/>
        <end position="177"/>
    </location>
</feature>
<dbReference type="OrthoDB" id="9793828at2"/>
<name>A0A371IUY8_9FIRM</name>
<evidence type="ECO:0000313" key="7">
    <source>
        <dbReference type="EMBL" id="RDY24302.1"/>
    </source>
</evidence>
<comment type="caution">
    <text evidence="7">The sequence shown here is derived from an EMBL/GenBank/DDBJ whole genome shotgun (WGS) entry which is preliminary data.</text>
</comment>
<dbReference type="PANTHER" id="PTHR23291:SF50">
    <property type="entry name" value="PROTEIN LIFEGUARD 4"/>
    <property type="match status" value="1"/>
</dbReference>
<feature type="transmembrane region" description="Helical" evidence="6">
    <location>
        <begin position="75"/>
        <end position="96"/>
    </location>
</feature>
<evidence type="ECO:0000313" key="8">
    <source>
        <dbReference type="Proteomes" id="UP000243494"/>
    </source>
</evidence>
<feature type="transmembrane region" description="Helical" evidence="6">
    <location>
        <begin position="15"/>
        <end position="34"/>
    </location>
</feature>
<protein>
    <recommendedName>
        <fullName evidence="9">BAX inhibitor (BI)-1/YccA family protein</fullName>
    </recommendedName>
</protein>
<feature type="transmembrane region" description="Helical" evidence="6">
    <location>
        <begin position="102"/>
        <end position="121"/>
    </location>
</feature>
<keyword evidence="5 6" id="KW-0472">Membrane</keyword>
<feature type="transmembrane region" description="Helical" evidence="6">
    <location>
        <begin position="133"/>
        <end position="153"/>
    </location>
</feature>
<keyword evidence="3 6" id="KW-0812">Transmembrane</keyword>
<dbReference type="Pfam" id="PF01027">
    <property type="entry name" value="Bax1-I"/>
    <property type="match status" value="1"/>
</dbReference>
<evidence type="ECO:0000256" key="4">
    <source>
        <dbReference type="ARBA" id="ARBA00022989"/>
    </source>
</evidence>
<evidence type="ECO:0000256" key="3">
    <source>
        <dbReference type="ARBA" id="ARBA00022692"/>
    </source>
</evidence>
<organism evidence="7 8">
    <name type="scientific">Romboutsia maritimum</name>
    <dbReference type="NCBI Taxonomy" id="2020948"/>
    <lineage>
        <taxon>Bacteria</taxon>
        <taxon>Bacillati</taxon>
        <taxon>Bacillota</taxon>
        <taxon>Clostridia</taxon>
        <taxon>Peptostreptococcales</taxon>
        <taxon>Peptostreptococcaceae</taxon>
        <taxon>Romboutsia</taxon>
    </lineage>
</organism>
<evidence type="ECO:0000256" key="5">
    <source>
        <dbReference type="ARBA" id="ARBA00023136"/>
    </source>
</evidence>
<sequence length="223" mass="24949">MNKMSTKVSNPISEIFKYLAISILFMFIGFAIGMKFVPEYIAGLANIIVIILVIVMLVLSLISRKGKLPGSFSMNFVYLFTFIDGIAFYPILNMYIQDLGPTIVINILVSTIALFGILAFISSKKPAGHYLNLGLTLLISLFILFILTIINIFIGSQTISILLSIVGVIIFSGYVLFDISLIKHKENLGQLKEKNQLSIHVLNLYLDFINIFLDLLNIADNFR</sequence>
<dbReference type="Proteomes" id="UP000243494">
    <property type="component" value="Unassembled WGS sequence"/>
</dbReference>
<evidence type="ECO:0000256" key="1">
    <source>
        <dbReference type="ARBA" id="ARBA00004141"/>
    </source>
</evidence>
<comment type="similarity">
    <text evidence="2 6">Belongs to the BI1 family.</text>
</comment>
<dbReference type="AlphaFoldDB" id="A0A371IUY8"/>
<comment type="subcellular location">
    <subcellularLocation>
        <location evidence="1">Membrane</location>
        <topology evidence="1">Multi-pass membrane protein</topology>
    </subcellularLocation>
</comment>
<evidence type="ECO:0000256" key="6">
    <source>
        <dbReference type="RuleBase" id="RU004379"/>
    </source>
</evidence>
<keyword evidence="8" id="KW-1185">Reference proteome</keyword>
<gene>
    <name evidence="7" type="ORF">CHF27_004255</name>
</gene>
<dbReference type="GO" id="GO:0005886">
    <property type="term" value="C:plasma membrane"/>
    <property type="evidence" value="ECO:0007669"/>
    <property type="project" value="TreeGrafter"/>
</dbReference>
<reference evidence="7 8" key="1">
    <citation type="journal article" date="2017" name="Genome Announc.">
        <title>Draft Genome Sequence of Romboutsia maritimum sp. nov. Strain CCRI-22766(T), Isolated from Coastal Estuarine Mud.</title>
        <authorList>
            <person name="Maheux A.F."/>
            <person name="Boudreau D.K."/>
            <person name="Berube E."/>
            <person name="Boissinot M."/>
            <person name="Raymond F."/>
            <person name="Brodeur S."/>
            <person name="Corbeil J."/>
            <person name="Brightwell G."/>
            <person name="Broda D."/>
            <person name="Omar R.F."/>
            <person name="Bergeron M.G."/>
        </authorList>
    </citation>
    <scope>NUCLEOTIDE SEQUENCE [LARGE SCALE GENOMIC DNA]</scope>
    <source>
        <strain evidence="7 8">CCRI-22766</strain>
    </source>
</reference>
<dbReference type="EMBL" id="NOJZ02000004">
    <property type="protein sequence ID" value="RDY24302.1"/>
    <property type="molecule type" value="Genomic_DNA"/>
</dbReference>
<dbReference type="InterPro" id="IPR006214">
    <property type="entry name" value="Bax_inhibitor_1-related"/>
</dbReference>
<keyword evidence="4 6" id="KW-1133">Transmembrane helix</keyword>
<proteinExistence type="inferred from homology"/>
<evidence type="ECO:0008006" key="9">
    <source>
        <dbReference type="Google" id="ProtNLM"/>
    </source>
</evidence>
<dbReference type="PANTHER" id="PTHR23291">
    <property type="entry name" value="BAX INHIBITOR-RELATED"/>
    <property type="match status" value="1"/>
</dbReference>
<feature type="transmembrane region" description="Helical" evidence="6">
    <location>
        <begin position="40"/>
        <end position="63"/>
    </location>
</feature>
<accession>A0A371IUY8</accession>
<evidence type="ECO:0000256" key="2">
    <source>
        <dbReference type="ARBA" id="ARBA00010350"/>
    </source>
</evidence>
<feature type="transmembrane region" description="Helical" evidence="6">
    <location>
        <begin position="197"/>
        <end position="219"/>
    </location>
</feature>